<feature type="transmembrane region" description="Helical" evidence="8">
    <location>
        <begin position="424"/>
        <end position="445"/>
    </location>
</feature>
<keyword evidence="3" id="KW-0479">Metal-binding</keyword>
<sequence length="576" mass="62118">MDTLHKKNGNPTGVADGGKDSSLPILGVPPDGPTLIERLLNDQQQMTAVEQFSRAHDLGGLPAQSRYYSKLVPTSAPGPGQQYAFEVDLDRCSGCKACVTACHTLNGLDEEEAWRDVGLLVGGTATNPMMQHVTTACHHCLEPACMSACPVDAYEKDPQTGIVKHLDDQCFGCQYCTLACPYDVPKYHGGKGIVRKCDMCSDRLADGEAPACVQACPHEAIAITVVDVQQVIEDSEADNFLPAAPEPHITLPTTRYKTSRVYPRNMLPADYYATNPQHPHWPLIVMLVLTQLSVGAFVVGSVLESRLGTDFMVAFRQLHAASALGFGLLALTASTFHLGRPQYAFRAIVGLKHSWLSREIVAFGVFAGAACVYAAAAWVPGIPDTVVVSLSWGVTAIGVVAVFCSVMIYVFTQREFWSFTQTATKFYLTSAILGIAATWLSILLLGTVLNNPAAQQLSRDVGDTLLQALIVTSGCKFVFELSMLSHLAARRVSPLKRSAQLLVGPLSNQTFARFALGVLGGVVMPVFLMTQQRTTEVATIITVVMLFVACLAGELLERYQFFAAVSAPRMPGGLRS</sequence>
<comment type="caution">
    <text evidence="10">The sequence shown here is derived from an EMBL/GenBank/DDBJ whole genome shotgun (WGS) entry which is preliminary data.</text>
</comment>
<name>A0A5C6B0F4_9PLAN</name>
<dbReference type="Proteomes" id="UP000320735">
    <property type="component" value="Unassembled WGS sequence"/>
</dbReference>
<gene>
    <name evidence="10" type="primary">dmsB</name>
    <name evidence="10" type="ORF">CA54_59450</name>
</gene>
<organism evidence="10 11">
    <name type="scientific">Symmachiella macrocystis</name>
    <dbReference type="NCBI Taxonomy" id="2527985"/>
    <lineage>
        <taxon>Bacteria</taxon>
        <taxon>Pseudomonadati</taxon>
        <taxon>Planctomycetota</taxon>
        <taxon>Planctomycetia</taxon>
        <taxon>Planctomycetales</taxon>
        <taxon>Planctomycetaceae</taxon>
        <taxon>Symmachiella</taxon>
    </lineage>
</organism>
<evidence type="ECO:0000256" key="8">
    <source>
        <dbReference type="SAM" id="Phobius"/>
    </source>
</evidence>
<dbReference type="AlphaFoldDB" id="A0A5C6B0F4"/>
<evidence type="ECO:0000259" key="9">
    <source>
        <dbReference type="PROSITE" id="PS51379"/>
    </source>
</evidence>
<evidence type="ECO:0000256" key="1">
    <source>
        <dbReference type="ARBA" id="ARBA00004196"/>
    </source>
</evidence>
<keyword evidence="2" id="KW-0004">4Fe-4S</keyword>
<dbReference type="GO" id="GO:0051539">
    <property type="term" value="F:4 iron, 4 sulfur cluster binding"/>
    <property type="evidence" value="ECO:0007669"/>
    <property type="project" value="UniProtKB-KW"/>
</dbReference>
<proteinExistence type="predicted"/>
<feature type="transmembrane region" description="Helical" evidence="8">
    <location>
        <begin position="320"/>
        <end position="339"/>
    </location>
</feature>
<dbReference type="Pfam" id="PF13247">
    <property type="entry name" value="Fer4_11"/>
    <property type="match status" value="1"/>
</dbReference>
<keyword evidence="11" id="KW-1185">Reference proteome</keyword>
<dbReference type="GO" id="GO:0046872">
    <property type="term" value="F:metal ion binding"/>
    <property type="evidence" value="ECO:0007669"/>
    <property type="project" value="UniProtKB-KW"/>
</dbReference>
<dbReference type="EMBL" id="SJPP01000004">
    <property type="protein sequence ID" value="TWU05257.1"/>
    <property type="molecule type" value="Genomic_DNA"/>
</dbReference>
<keyword evidence="6" id="KW-0411">Iron-sulfur</keyword>
<keyword evidence="5" id="KW-0408">Iron</keyword>
<feature type="transmembrane region" description="Helical" evidence="8">
    <location>
        <begin position="510"/>
        <end position="531"/>
    </location>
</feature>
<dbReference type="OrthoDB" id="9810688at2"/>
<evidence type="ECO:0000256" key="5">
    <source>
        <dbReference type="ARBA" id="ARBA00023004"/>
    </source>
</evidence>
<keyword evidence="8" id="KW-0472">Membrane</keyword>
<keyword evidence="4" id="KW-0677">Repeat</keyword>
<keyword evidence="8" id="KW-1133">Transmembrane helix</keyword>
<reference evidence="10 11" key="1">
    <citation type="submission" date="2019-02" db="EMBL/GenBank/DDBJ databases">
        <title>Deep-cultivation of Planctomycetes and their phenomic and genomic characterization uncovers novel biology.</title>
        <authorList>
            <person name="Wiegand S."/>
            <person name="Jogler M."/>
            <person name="Boedeker C."/>
            <person name="Pinto D."/>
            <person name="Vollmers J."/>
            <person name="Rivas-Marin E."/>
            <person name="Kohn T."/>
            <person name="Peeters S.H."/>
            <person name="Heuer A."/>
            <person name="Rast P."/>
            <person name="Oberbeckmann S."/>
            <person name="Bunk B."/>
            <person name="Jeske O."/>
            <person name="Meyerdierks A."/>
            <person name="Storesund J.E."/>
            <person name="Kallscheuer N."/>
            <person name="Luecker S."/>
            <person name="Lage O.M."/>
            <person name="Pohl T."/>
            <person name="Merkel B.J."/>
            <person name="Hornburger P."/>
            <person name="Mueller R.-W."/>
            <person name="Bruemmer F."/>
            <person name="Labrenz M."/>
            <person name="Spormann A.M."/>
            <person name="Op Den Camp H."/>
            <person name="Overmann J."/>
            <person name="Amann R."/>
            <person name="Jetten M.S.M."/>
            <person name="Mascher T."/>
            <person name="Medema M.H."/>
            <person name="Devos D.P."/>
            <person name="Kaster A.-K."/>
            <person name="Ovreas L."/>
            <person name="Rohde M."/>
            <person name="Galperin M.Y."/>
            <person name="Jogler C."/>
        </authorList>
    </citation>
    <scope>NUCLEOTIDE SEQUENCE [LARGE SCALE GENOMIC DNA]</scope>
    <source>
        <strain evidence="10 11">CA54</strain>
    </source>
</reference>
<dbReference type="InterPro" id="IPR007059">
    <property type="entry name" value="DmsC"/>
</dbReference>
<feature type="transmembrane region" description="Helical" evidence="8">
    <location>
        <begin position="360"/>
        <end position="379"/>
    </location>
</feature>
<dbReference type="InterPro" id="IPR017900">
    <property type="entry name" value="4Fe4S_Fe_S_CS"/>
</dbReference>
<feature type="transmembrane region" description="Helical" evidence="8">
    <location>
        <begin position="391"/>
        <end position="412"/>
    </location>
</feature>
<feature type="domain" description="4Fe-4S ferredoxin-type" evidence="9">
    <location>
        <begin position="83"/>
        <end position="113"/>
    </location>
</feature>
<dbReference type="RefSeq" id="WP_146374345.1">
    <property type="nucleotide sequence ID" value="NZ_SJPP01000004.1"/>
</dbReference>
<dbReference type="GO" id="GO:0019645">
    <property type="term" value="P:anaerobic electron transport chain"/>
    <property type="evidence" value="ECO:0007669"/>
    <property type="project" value="InterPro"/>
</dbReference>
<evidence type="ECO:0000256" key="6">
    <source>
        <dbReference type="ARBA" id="ARBA00023014"/>
    </source>
</evidence>
<dbReference type="Pfam" id="PF04976">
    <property type="entry name" value="DmsC"/>
    <property type="match status" value="1"/>
</dbReference>
<evidence type="ECO:0000313" key="10">
    <source>
        <dbReference type="EMBL" id="TWU05257.1"/>
    </source>
</evidence>
<feature type="domain" description="4Fe-4S ferredoxin-type" evidence="9">
    <location>
        <begin position="128"/>
        <end position="159"/>
    </location>
</feature>
<dbReference type="InterPro" id="IPR051555">
    <property type="entry name" value="FDH_Electron_Transfer_Unit"/>
</dbReference>
<evidence type="ECO:0000256" key="7">
    <source>
        <dbReference type="SAM" id="MobiDB-lite"/>
    </source>
</evidence>
<dbReference type="PANTHER" id="PTHR43545:SF6">
    <property type="entry name" value="FORMATE DEHYDROGENASE, NITRATE-INDUCIBLE, IRON-SULFUR SUBUNIT"/>
    <property type="match status" value="1"/>
</dbReference>
<dbReference type="Gene3D" id="3.30.70.20">
    <property type="match status" value="2"/>
</dbReference>
<dbReference type="InterPro" id="IPR017896">
    <property type="entry name" value="4Fe4S_Fe-S-bd"/>
</dbReference>
<evidence type="ECO:0000256" key="4">
    <source>
        <dbReference type="ARBA" id="ARBA00022737"/>
    </source>
</evidence>
<dbReference type="SUPFAM" id="SSF54862">
    <property type="entry name" value="4Fe-4S ferredoxins"/>
    <property type="match status" value="1"/>
</dbReference>
<evidence type="ECO:0000256" key="3">
    <source>
        <dbReference type="ARBA" id="ARBA00022723"/>
    </source>
</evidence>
<dbReference type="PROSITE" id="PS51379">
    <property type="entry name" value="4FE4S_FER_2"/>
    <property type="match status" value="3"/>
</dbReference>
<evidence type="ECO:0000256" key="2">
    <source>
        <dbReference type="ARBA" id="ARBA00022485"/>
    </source>
</evidence>
<feature type="transmembrane region" description="Helical" evidence="8">
    <location>
        <begin position="281"/>
        <end position="300"/>
    </location>
</feature>
<dbReference type="PANTHER" id="PTHR43545">
    <property type="entry name" value="FORMATE DEHYDROGENASE, NITRATE-INDUCIBLE, IRON-SULFUR SUBUNIT"/>
    <property type="match status" value="1"/>
</dbReference>
<dbReference type="PROSITE" id="PS00198">
    <property type="entry name" value="4FE4S_FER_1"/>
    <property type="match status" value="1"/>
</dbReference>
<evidence type="ECO:0000313" key="11">
    <source>
        <dbReference type="Proteomes" id="UP000320735"/>
    </source>
</evidence>
<accession>A0A5C6B0F4</accession>
<dbReference type="CDD" id="cd16371">
    <property type="entry name" value="DMSOR_beta_like"/>
    <property type="match status" value="1"/>
</dbReference>
<dbReference type="GO" id="GO:0030313">
    <property type="term" value="C:cell envelope"/>
    <property type="evidence" value="ECO:0007669"/>
    <property type="project" value="UniProtKB-SubCell"/>
</dbReference>
<feature type="domain" description="4Fe-4S ferredoxin-type" evidence="9">
    <location>
        <begin position="161"/>
        <end position="190"/>
    </location>
</feature>
<dbReference type="GO" id="GO:0016020">
    <property type="term" value="C:membrane"/>
    <property type="evidence" value="ECO:0007669"/>
    <property type="project" value="InterPro"/>
</dbReference>
<keyword evidence="8" id="KW-0812">Transmembrane</keyword>
<feature type="region of interest" description="Disordered" evidence="7">
    <location>
        <begin position="1"/>
        <end position="26"/>
    </location>
</feature>
<protein>
    <submittedName>
        <fullName evidence="10">Anaerobic dimethyl sulfoxide reductase chain B</fullName>
    </submittedName>
</protein>
<feature type="transmembrane region" description="Helical" evidence="8">
    <location>
        <begin position="537"/>
        <end position="556"/>
    </location>
</feature>
<comment type="subcellular location">
    <subcellularLocation>
        <location evidence="1">Cell envelope</location>
    </subcellularLocation>
</comment>